<comment type="caution">
    <text evidence="7">The sequence shown here is derived from an EMBL/GenBank/DDBJ whole genome shotgun (WGS) entry which is preliminary data.</text>
</comment>
<name>A0A9N8E2E9_9STRA</name>
<feature type="compositionally biased region" description="Low complexity" evidence="5">
    <location>
        <begin position="207"/>
        <end position="226"/>
    </location>
</feature>
<keyword evidence="6" id="KW-0812">Transmembrane</keyword>
<keyword evidence="2" id="KW-0732">Signal</keyword>
<dbReference type="Pfam" id="PF00560">
    <property type="entry name" value="LRR_1"/>
    <property type="match status" value="3"/>
</dbReference>
<feature type="compositionally biased region" description="Acidic residues" evidence="5">
    <location>
        <begin position="115"/>
        <end position="127"/>
    </location>
</feature>
<dbReference type="FunFam" id="3.80.10.10:FF:000095">
    <property type="entry name" value="LRR receptor-like serine/threonine-protein kinase GSO1"/>
    <property type="match status" value="1"/>
</dbReference>
<dbReference type="EMBL" id="CAICTM010000459">
    <property type="protein sequence ID" value="CAB9510935.1"/>
    <property type="molecule type" value="Genomic_DNA"/>
</dbReference>
<gene>
    <name evidence="7" type="ORF">SEMRO_460_G147480.1</name>
</gene>
<keyword evidence="1" id="KW-0433">Leucine-rich repeat</keyword>
<reference evidence="7" key="1">
    <citation type="submission" date="2020-06" db="EMBL/GenBank/DDBJ databases">
        <authorList>
            <consortium name="Plant Systems Biology data submission"/>
        </authorList>
    </citation>
    <scope>NUCLEOTIDE SEQUENCE</scope>
    <source>
        <strain evidence="7">D6</strain>
    </source>
</reference>
<keyword evidence="3" id="KW-0677">Repeat</keyword>
<evidence type="ECO:0000256" key="4">
    <source>
        <dbReference type="ARBA" id="ARBA00023136"/>
    </source>
</evidence>
<feature type="transmembrane region" description="Helical" evidence="6">
    <location>
        <begin position="181"/>
        <end position="202"/>
    </location>
</feature>
<evidence type="ECO:0000313" key="7">
    <source>
        <dbReference type="EMBL" id="CAB9510935.1"/>
    </source>
</evidence>
<protein>
    <submittedName>
        <fullName evidence="7">Leucine Rich Repeat</fullName>
    </submittedName>
</protein>
<keyword evidence="8" id="KW-1185">Reference proteome</keyword>
<dbReference type="Gene3D" id="3.80.10.10">
    <property type="entry name" value="Ribonuclease Inhibitor"/>
    <property type="match status" value="2"/>
</dbReference>
<dbReference type="AlphaFoldDB" id="A0A9N8E2E9"/>
<sequence length="709" mass="76049">MGNEDYPTAGTAVPAFGGVEKEKVKEEANEKAIGKETGKETNNSGYTDRTDGSLISTREEGGLSSWPPVVVRSPGGTGIMSPGGVMDLPDAVPSPIGAQGLPGAYAAGPSRPFDEVEEGWPMDDFADTGDAPAPGADNDENLVVANRVEDLDAQDLPQAEPEGNNGNAASKQRQNDQLKQTLIAASCCIPVIVVIVLLLVLLSKNSSSSNDANNTPSPATASPTSAVSQEPTTIDQYMLSLLPNETVAAIETDPASPQGRAFQWLQEEGETTSNIHYLSHQRIKQRFALATLYFATNGADWTNSTNWLDHGVHECEWYNQPYFALKPIISRYYPGYLDGFFNSTTANGQPKPCHDVTDLYEHLWLDQNNLVGTLPEEVYLLTSLETLSTGLNVELQGTISSKVGQLTSLQGLALFSQRNAGIIPSEIGLLSHLRALYLGGNNHQGVIPSEFWKLTSLEYILMGRNPQLQGTLPSELGSFASLKWFITSTCNISGTIPSEMGKLKALEQFYISTNSLSGSLPSELGQLSKLSVVSLFSNFLEGRLPTQLGLLTSLILLTIRDNELSGPLPTEIGLLTNLADYLNLENNAALSGTIPSELGRLTMLQELTLFNNELSGEIPSQFGQLTSMVHMNLANNSLSGTVPQELTPLSQSLHTFNLEGNPLLSGIVPNALCNISGTCEESALDWVCEGPFGLTMDCTGLLCGCDCPC</sequence>
<dbReference type="InterPro" id="IPR001611">
    <property type="entry name" value="Leu-rich_rpt"/>
</dbReference>
<evidence type="ECO:0000256" key="6">
    <source>
        <dbReference type="SAM" id="Phobius"/>
    </source>
</evidence>
<dbReference type="InterPro" id="IPR032675">
    <property type="entry name" value="LRR_dom_sf"/>
</dbReference>
<feature type="region of interest" description="Disordered" evidence="5">
    <location>
        <begin position="1"/>
        <end position="138"/>
    </location>
</feature>
<feature type="compositionally biased region" description="Basic and acidic residues" evidence="5">
    <location>
        <begin position="19"/>
        <end position="39"/>
    </location>
</feature>
<evidence type="ECO:0000256" key="1">
    <source>
        <dbReference type="ARBA" id="ARBA00022614"/>
    </source>
</evidence>
<dbReference type="Proteomes" id="UP001153069">
    <property type="component" value="Unassembled WGS sequence"/>
</dbReference>
<evidence type="ECO:0000256" key="3">
    <source>
        <dbReference type="ARBA" id="ARBA00022737"/>
    </source>
</evidence>
<evidence type="ECO:0000256" key="5">
    <source>
        <dbReference type="SAM" id="MobiDB-lite"/>
    </source>
</evidence>
<evidence type="ECO:0000256" key="2">
    <source>
        <dbReference type="ARBA" id="ARBA00022729"/>
    </source>
</evidence>
<keyword evidence="4 6" id="KW-0472">Membrane</keyword>
<organism evidence="7 8">
    <name type="scientific">Seminavis robusta</name>
    <dbReference type="NCBI Taxonomy" id="568900"/>
    <lineage>
        <taxon>Eukaryota</taxon>
        <taxon>Sar</taxon>
        <taxon>Stramenopiles</taxon>
        <taxon>Ochrophyta</taxon>
        <taxon>Bacillariophyta</taxon>
        <taxon>Bacillariophyceae</taxon>
        <taxon>Bacillariophycidae</taxon>
        <taxon>Naviculales</taxon>
        <taxon>Naviculaceae</taxon>
        <taxon>Seminavis</taxon>
    </lineage>
</organism>
<dbReference type="PANTHER" id="PTHR47988">
    <property type="entry name" value="SOMATIC EMBRYOGENESIS RECEPTOR KINASE 1"/>
    <property type="match status" value="1"/>
</dbReference>
<feature type="region of interest" description="Disordered" evidence="5">
    <location>
        <begin position="207"/>
        <end position="229"/>
    </location>
</feature>
<dbReference type="FunFam" id="3.80.10.10:FF:000383">
    <property type="entry name" value="Leucine-rich repeat receptor protein kinase EMS1"/>
    <property type="match status" value="1"/>
</dbReference>
<proteinExistence type="predicted"/>
<keyword evidence="6" id="KW-1133">Transmembrane helix</keyword>
<accession>A0A9N8E2E9</accession>
<dbReference type="OrthoDB" id="38453at2759"/>
<dbReference type="SUPFAM" id="SSF52058">
    <property type="entry name" value="L domain-like"/>
    <property type="match status" value="1"/>
</dbReference>
<evidence type="ECO:0000313" key="8">
    <source>
        <dbReference type="Proteomes" id="UP001153069"/>
    </source>
</evidence>